<evidence type="ECO:0000256" key="1">
    <source>
        <dbReference type="SAM" id="MobiDB-lite"/>
    </source>
</evidence>
<feature type="compositionally biased region" description="Acidic residues" evidence="1">
    <location>
        <begin position="1"/>
        <end position="10"/>
    </location>
</feature>
<protein>
    <submittedName>
        <fullName evidence="2">Uncharacterized protein</fullName>
    </submittedName>
</protein>
<reference evidence="2" key="1">
    <citation type="submission" date="2020-04" db="EMBL/GenBank/DDBJ databases">
        <authorList>
            <person name="Chiriac C."/>
            <person name="Salcher M."/>
            <person name="Ghai R."/>
            <person name="Kavagutti S V."/>
        </authorList>
    </citation>
    <scope>NUCLEOTIDE SEQUENCE</scope>
</reference>
<organism evidence="2">
    <name type="scientific">uncultured Caudovirales phage</name>
    <dbReference type="NCBI Taxonomy" id="2100421"/>
    <lineage>
        <taxon>Viruses</taxon>
        <taxon>Duplodnaviria</taxon>
        <taxon>Heunggongvirae</taxon>
        <taxon>Uroviricota</taxon>
        <taxon>Caudoviricetes</taxon>
        <taxon>Peduoviridae</taxon>
        <taxon>Maltschvirus</taxon>
        <taxon>Maltschvirus maltsch</taxon>
    </lineage>
</organism>
<proteinExistence type="predicted"/>
<gene>
    <name evidence="2" type="ORF">UFOVP407_48</name>
</gene>
<name>A0A6J5M9B9_9CAUD</name>
<accession>A0A6J5M9B9</accession>
<dbReference type="EMBL" id="LR796379">
    <property type="protein sequence ID" value="CAB4140349.1"/>
    <property type="molecule type" value="Genomic_DNA"/>
</dbReference>
<evidence type="ECO:0000313" key="2">
    <source>
        <dbReference type="EMBL" id="CAB4140349.1"/>
    </source>
</evidence>
<feature type="region of interest" description="Disordered" evidence="1">
    <location>
        <begin position="1"/>
        <end position="41"/>
    </location>
</feature>
<sequence length="41" mass="5067">MVERMTDEEEARWQAGVKMLREEQPKKRDRRRKAPKRPETI</sequence>